<keyword evidence="3" id="KW-0378">Hydrolase</keyword>
<accession>A0ABT5B0Z3</accession>
<evidence type="ECO:0000313" key="4">
    <source>
        <dbReference type="Proteomes" id="UP001217838"/>
    </source>
</evidence>
<dbReference type="PANTHER" id="PTHR12277:SF79">
    <property type="entry name" value="XAA-PRO DIPEPTIDYL-PEPTIDASE-RELATED"/>
    <property type="match status" value="1"/>
</dbReference>
<evidence type="ECO:0000313" key="3">
    <source>
        <dbReference type="EMBL" id="MDC0667768.1"/>
    </source>
</evidence>
<evidence type="ECO:0000259" key="2">
    <source>
        <dbReference type="Pfam" id="PF12146"/>
    </source>
</evidence>
<dbReference type="EMBL" id="JAQNDN010000002">
    <property type="protein sequence ID" value="MDC0667768.1"/>
    <property type="molecule type" value="Genomic_DNA"/>
</dbReference>
<dbReference type="InterPro" id="IPR022742">
    <property type="entry name" value="Hydrolase_4"/>
</dbReference>
<proteinExistence type="predicted"/>
<dbReference type="InterPro" id="IPR029058">
    <property type="entry name" value="AB_hydrolase_fold"/>
</dbReference>
<dbReference type="Proteomes" id="UP001217838">
    <property type="component" value="Unassembled WGS sequence"/>
</dbReference>
<feature type="domain" description="Serine aminopeptidase S33" evidence="2">
    <location>
        <begin position="75"/>
        <end position="182"/>
    </location>
</feature>
<comment type="caution">
    <text evidence="3">The sequence shown here is derived from an EMBL/GenBank/DDBJ whole genome shotgun (WGS) entry which is preliminary data.</text>
</comment>
<keyword evidence="4" id="KW-1185">Reference proteome</keyword>
<dbReference type="GO" id="GO:0016787">
    <property type="term" value="F:hydrolase activity"/>
    <property type="evidence" value="ECO:0007669"/>
    <property type="project" value="UniProtKB-KW"/>
</dbReference>
<feature type="signal peptide" evidence="1">
    <location>
        <begin position="1"/>
        <end position="19"/>
    </location>
</feature>
<dbReference type="SUPFAM" id="SSF53474">
    <property type="entry name" value="alpha/beta-Hydrolases"/>
    <property type="match status" value="1"/>
</dbReference>
<sequence length="273" mass="29079">MKPMVVASFLLLGCVLAYAASCKLQERIIFPRQYANSRALPGPPDQVTSLWSPAPDGTRVEAWFIAGKGVSREQPGPVVVFFHGNGELIDDQLALAAFYTARGASVLLPEYRGYGRSQGTPSQAAIVADMTRIYDELAARPEIDGARIVFHGRSLGGGVAAALAATRPPAALILESTFTSLAALARSHGLPESLCRHPFRTDRVLPGLQRPVLILHGADDELIPVAHGRSLHASAPESTYVELPGHHNDFPGDRAAYEAAIVGFLRSAGVLGE</sequence>
<reference evidence="3 4" key="1">
    <citation type="submission" date="2022-11" db="EMBL/GenBank/DDBJ databases">
        <title>Minimal conservation of predation-associated metabolite biosynthetic gene clusters underscores biosynthetic potential of Myxococcota including descriptions for ten novel species: Archangium lansinium sp. nov., Myxococcus landrumus sp. nov., Nannocystis bai.</title>
        <authorList>
            <person name="Ahearne A."/>
            <person name="Stevens C."/>
            <person name="Dowd S."/>
        </authorList>
    </citation>
    <scope>NUCLEOTIDE SEQUENCE [LARGE SCALE GENOMIC DNA]</scope>
    <source>
        <strain evidence="3 4">NCELM</strain>
    </source>
</reference>
<protein>
    <submittedName>
        <fullName evidence="3">Alpha/beta hydrolase</fullName>
    </submittedName>
</protein>
<keyword evidence="1" id="KW-0732">Signal</keyword>
<gene>
    <name evidence="3" type="ORF">POL58_08470</name>
</gene>
<dbReference type="PANTHER" id="PTHR12277">
    <property type="entry name" value="ALPHA/BETA HYDROLASE DOMAIN-CONTAINING PROTEIN"/>
    <property type="match status" value="1"/>
</dbReference>
<dbReference type="RefSeq" id="WP_271996127.1">
    <property type="nucleotide sequence ID" value="NZ_JAQNDN010000002.1"/>
</dbReference>
<organism evidence="3 4">
    <name type="scientific">Nannocystis radixulma</name>
    <dbReference type="NCBI Taxonomy" id="2995305"/>
    <lineage>
        <taxon>Bacteria</taxon>
        <taxon>Pseudomonadati</taxon>
        <taxon>Myxococcota</taxon>
        <taxon>Polyangia</taxon>
        <taxon>Nannocystales</taxon>
        <taxon>Nannocystaceae</taxon>
        <taxon>Nannocystis</taxon>
    </lineage>
</organism>
<dbReference type="Gene3D" id="3.40.50.1820">
    <property type="entry name" value="alpha/beta hydrolase"/>
    <property type="match status" value="1"/>
</dbReference>
<feature type="chain" id="PRO_5046311883" evidence="1">
    <location>
        <begin position="20"/>
        <end position="273"/>
    </location>
</feature>
<name>A0ABT5B0Z3_9BACT</name>
<evidence type="ECO:0000256" key="1">
    <source>
        <dbReference type="SAM" id="SignalP"/>
    </source>
</evidence>
<dbReference type="Pfam" id="PF12146">
    <property type="entry name" value="Hydrolase_4"/>
    <property type="match status" value="1"/>
</dbReference>